<reference evidence="1" key="1">
    <citation type="submission" date="2021-06" db="EMBL/GenBank/DDBJ databases">
        <authorList>
            <person name="Kallberg Y."/>
            <person name="Tangrot J."/>
            <person name="Rosling A."/>
        </authorList>
    </citation>
    <scope>NUCLEOTIDE SEQUENCE</scope>
    <source>
        <strain evidence="1">CL356</strain>
    </source>
</reference>
<gene>
    <name evidence="1" type="ORF">ACOLOM_LOCUS603</name>
</gene>
<name>A0ACA9K253_9GLOM</name>
<proteinExistence type="predicted"/>
<organism evidence="1 2">
    <name type="scientific">Acaulospora colombiana</name>
    <dbReference type="NCBI Taxonomy" id="27376"/>
    <lineage>
        <taxon>Eukaryota</taxon>
        <taxon>Fungi</taxon>
        <taxon>Fungi incertae sedis</taxon>
        <taxon>Mucoromycota</taxon>
        <taxon>Glomeromycotina</taxon>
        <taxon>Glomeromycetes</taxon>
        <taxon>Diversisporales</taxon>
        <taxon>Acaulosporaceae</taxon>
        <taxon>Acaulospora</taxon>
    </lineage>
</organism>
<protein>
    <submittedName>
        <fullName evidence="1">10768_t:CDS:1</fullName>
    </submittedName>
</protein>
<comment type="caution">
    <text evidence="1">The sequence shown here is derived from an EMBL/GenBank/DDBJ whole genome shotgun (WGS) entry which is preliminary data.</text>
</comment>
<keyword evidence="2" id="KW-1185">Reference proteome</keyword>
<accession>A0ACA9K253</accession>
<evidence type="ECO:0000313" key="1">
    <source>
        <dbReference type="EMBL" id="CAG8447567.1"/>
    </source>
</evidence>
<sequence>MTRYAKLKKKYEEAGGFNVTPLIPEQGDRVSEGGEGQGGKRASEDKQEFTDNRGRDLLVSNKKIKTNEKQKKIILTKSERSEKRRLRRIRMRQNKTVCFGCRKIGHSVINCPSAKEKGVGVCYNCGSPEHTTKDCKKSIKQGDSLTSQHYGNQHANGFLHVNDILNLGDKYQYAKCFVCNEQGHLSGKCPQNDKGLYPKGGGCRFCGKVDHLAKDCTLKKEDVGTSFIGKIDLHHGADDDDFHIFVGEKDDFKKGDRNSRSARDNVKPKKKIINFS</sequence>
<dbReference type="Proteomes" id="UP000789525">
    <property type="component" value="Unassembled WGS sequence"/>
</dbReference>
<evidence type="ECO:0000313" key="2">
    <source>
        <dbReference type="Proteomes" id="UP000789525"/>
    </source>
</evidence>
<dbReference type="EMBL" id="CAJVPT010000603">
    <property type="protein sequence ID" value="CAG8447567.1"/>
    <property type="molecule type" value="Genomic_DNA"/>
</dbReference>